<accession>A0A372EHY6</accession>
<comment type="similarity">
    <text evidence="2 6">Belongs to the SURF1 family.</text>
</comment>
<comment type="caution">
    <text evidence="7">The sequence shown here is derived from an EMBL/GenBank/DDBJ whole genome shotgun (WGS) entry which is preliminary data.</text>
</comment>
<dbReference type="CDD" id="cd06662">
    <property type="entry name" value="SURF1"/>
    <property type="match status" value="1"/>
</dbReference>
<organism evidence="7 8">
    <name type="scientific">Hydrogenophaga borbori</name>
    <dbReference type="NCBI Taxonomy" id="2294117"/>
    <lineage>
        <taxon>Bacteria</taxon>
        <taxon>Pseudomonadati</taxon>
        <taxon>Pseudomonadota</taxon>
        <taxon>Betaproteobacteria</taxon>
        <taxon>Burkholderiales</taxon>
        <taxon>Comamonadaceae</taxon>
        <taxon>Hydrogenophaga</taxon>
    </lineage>
</organism>
<dbReference type="InterPro" id="IPR045214">
    <property type="entry name" value="Surf1/Surf4"/>
</dbReference>
<evidence type="ECO:0000256" key="6">
    <source>
        <dbReference type="RuleBase" id="RU363076"/>
    </source>
</evidence>
<dbReference type="AlphaFoldDB" id="A0A372EHY6"/>
<dbReference type="Pfam" id="PF02104">
    <property type="entry name" value="SURF1"/>
    <property type="match status" value="1"/>
</dbReference>
<evidence type="ECO:0000313" key="8">
    <source>
        <dbReference type="Proteomes" id="UP000261931"/>
    </source>
</evidence>
<keyword evidence="8" id="KW-1185">Reference proteome</keyword>
<dbReference type="InterPro" id="IPR002994">
    <property type="entry name" value="Surf1/Shy1"/>
</dbReference>
<evidence type="ECO:0000313" key="7">
    <source>
        <dbReference type="EMBL" id="RFP78145.1"/>
    </source>
</evidence>
<evidence type="ECO:0000256" key="2">
    <source>
        <dbReference type="ARBA" id="ARBA00007165"/>
    </source>
</evidence>
<comment type="subcellular location">
    <subcellularLocation>
        <location evidence="6">Cell membrane</location>
        <topology evidence="6">Multi-pass membrane protein</topology>
    </subcellularLocation>
    <subcellularLocation>
        <location evidence="1">Membrane</location>
    </subcellularLocation>
</comment>
<evidence type="ECO:0000256" key="1">
    <source>
        <dbReference type="ARBA" id="ARBA00004370"/>
    </source>
</evidence>
<keyword evidence="6" id="KW-1003">Cell membrane</keyword>
<evidence type="ECO:0000256" key="3">
    <source>
        <dbReference type="ARBA" id="ARBA00022692"/>
    </source>
</evidence>
<name>A0A372EHY6_9BURK</name>
<feature type="transmembrane region" description="Helical" evidence="6">
    <location>
        <begin position="209"/>
        <end position="227"/>
    </location>
</feature>
<proteinExistence type="inferred from homology"/>
<keyword evidence="3 6" id="KW-0812">Transmembrane</keyword>
<keyword evidence="5 6" id="KW-0472">Membrane</keyword>
<protein>
    <recommendedName>
        <fullName evidence="6">SURF1-like protein</fullName>
    </recommendedName>
</protein>
<dbReference type="GO" id="GO:0005886">
    <property type="term" value="C:plasma membrane"/>
    <property type="evidence" value="ECO:0007669"/>
    <property type="project" value="UniProtKB-SubCell"/>
</dbReference>
<keyword evidence="4 6" id="KW-1133">Transmembrane helix</keyword>
<gene>
    <name evidence="7" type="ORF">DY262_12580</name>
</gene>
<dbReference type="PROSITE" id="PS50895">
    <property type="entry name" value="SURF1"/>
    <property type="match status" value="1"/>
</dbReference>
<reference evidence="7 8" key="1">
    <citation type="submission" date="2018-08" db="EMBL/GenBank/DDBJ databases">
        <title>Hydrogenophaga sp. LA-38 isolated from sludge.</title>
        <authorList>
            <person name="Im W.-T."/>
        </authorList>
    </citation>
    <scope>NUCLEOTIDE SEQUENCE [LARGE SCALE GENOMIC DNA]</scope>
    <source>
        <strain evidence="7 8">LA-38</strain>
    </source>
</reference>
<dbReference type="EMBL" id="QVLS01000007">
    <property type="protein sequence ID" value="RFP78145.1"/>
    <property type="molecule type" value="Genomic_DNA"/>
</dbReference>
<comment type="caution">
    <text evidence="6">Lacks conserved residue(s) required for the propagation of feature annotation.</text>
</comment>
<dbReference type="RefSeq" id="WP_116959389.1">
    <property type="nucleotide sequence ID" value="NZ_QVLS01000007.1"/>
</dbReference>
<evidence type="ECO:0000256" key="4">
    <source>
        <dbReference type="ARBA" id="ARBA00022989"/>
    </source>
</evidence>
<evidence type="ECO:0000256" key="5">
    <source>
        <dbReference type="ARBA" id="ARBA00023136"/>
    </source>
</evidence>
<dbReference type="PANTHER" id="PTHR23427">
    <property type="entry name" value="SURFEIT LOCUS PROTEIN"/>
    <property type="match status" value="1"/>
</dbReference>
<sequence>MSRARFLVVTVATALTMAATASLGLWQLDRARQKTALQAAILSRAELPAWDNAALLAQTDPSAGLYRPVRLRGQWIARHNVFLDNRQMDGRVGFFLVTPLRLSGSERVVLVQRGWVPRDFHDRARVPDVDTPAGEVTVQGRLAPPPGRLYQFGEAGTGAIRQNIDPAAYRLETGLALLDPSVQQTGDDEGPLRRQWPLPAVDVSKHHGYAFQWFALCTLVAGLYLWFQIIQPRRQRARLHGPDAR</sequence>
<dbReference type="PANTHER" id="PTHR23427:SF2">
    <property type="entry name" value="SURFEIT LOCUS PROTEIN 1"/>
    <property type="match status" value="1"/>
</dbReference>
<dbReference type="Proteomes" id="UP000261931">
    <property type="component" value="Unassembled WGS sequence"/>
</dbReference>